<comment type="subcellular location">
    <subcellularLocation>
        <location evidence="1">Nucleus</location>
    </subcellularLocation>
</comment>
<gene>
    <name evidence="9" type="ORF">F8M41_022825</name>
</gene>
<dbReference type="PROSITE" id="PS50114">
    <property type="entry name" value="GATA_ZN_FINGER_2"/>
    <property type="match status" value="1"/>
</dbReference>
<name>A0A8H4ETL6_GIGMA</name>
<dbReference type="PANTHER" id="PTHR10071:SF281">
    <property type="entry name" value="BOX A-BINDING FACTOR-RELATED"/>
    <property type="match status" value="1"/>
</dbReference>
<keyword evidence="10" id="KW-1185">Reference proteome</keyword>
<dbReference type="InterPro" id="IPR000679">
    <property type="entry name" value="Znf_GATA"/>
</dbReference>
<dbReference type="Proteomes" id="UP000439903">
    <property type="component" value="Unassembled WGS sequence"/>
</dbReference>
<reference evidence="9 10" key="1">
    <citation type="journal article" date="2019" name="Environ. Microbiol.">
        <title>At the nexus of three kingdoms: the genome of the mycorrhizal fungus Gigaspora margarita provides insights into plant, endobacterial and fungal interactions.</title>
        <authorList>
            <person name="Venice F."/>
            <person name="Ghignone S."/>
            <person name="Salvioli di Fossalunga A."/>
            <person name="Amselem J."/>
            <person name="Novero M."/>
            <person name="Xianan X."/>
            <person name="Sedzielewska Toro K."/>
            <person name="Morin E."/>
            <person name="Lipzen A."/>
            <person name="Grigoriev I.V."/>
            <person name="Henrissat B."/>
            <person name="Martin F.M."/>
            <person name="Bonfante P."/>
        </authorList>
    </citation>
    <scope>NUCLEOTIDE SEQUENCE [LARGE SCALE GENOMIC DNA]</scope>
    <source>
        <strain evidence="9 10">BEG34</strain>
    </source>
</reference>
<keyword evidence="4" id="KW-0862">Zinc</keyword>
<protein>
    <recommendedName>
        <fullName evidence="8">GATA-type domain-containing protein</fullName>
    </recommendedName>
</protein>
<dbReference type="GO" id="GO:0008270">
    <property type="term" value="F:zinc ion binding"/>
    <property type="evidence" value="ECO:0007669"/>
    <property type="project" value="UniProtKB-KW"/>
</dbReference>
<evidence type="ECO:0000256" key="4">
    <source>
        <dbReference type="ARBA" id="ARBA00022833"/>
    </source>
</evidence>
<keyword evidence="3 6" id="KW-0863">Zinc-finger</keyword>
<dbReference type="Pfam" id="PF00320">
    <property type="entry name" value="GATA"/>
    <property type="match status" value="1"/>
</dbReference>
<evidence type="ECO:0000256" key="7">
    <source>
        <dbReference type="SAM" id="MobiDB-lite"/>
    </source>
</evidence>
<dbReference type="GO" id="GO:0005634">
    <property type="term" value="C:nucleus"/>
    <property type="evidence" value="ECO:0007669"/>
    <property type="project" value="UniProtKB-SubCell"/>
</dbReference>
<evidence type="ECO:0000256" key="2">
    <source>
        <dbReference type="ARBA" id="ARBA00022723"/>
    </source>
</evidence>
<dbReference type="AlphaFoldDB" id="A0A8H4ETL6"/>
<comment type="caution">
    <text evidence="9">The sequence shown here is derived from an EMBL/GenBank/DDBJ whole genome shotgun (WGS) entry which is preliminary data.</text>
</comment>
<sequence length="180" mass="19687">MKALGVATGTDIGTRGNRPGGKRAANVAQGVASNRATSISKPGRQVRKQRRGEARKQFAPDGSLIHNDPFTLIPQQPPFGETPLLTVISSKTQRQARFEDYGPFATLGQGVNNLESQQKEKQLFSEPCNYNPAGKCANCQTTDTPGWRAGETPDQKLCNACGLYYAKNRSHRPSNLWNTR</sequence>
<dbReference type="GO" id="GO:0000122">
    <property type="term" value="P:negative regulation of transcription by RNA polymerase II"/>
    <property type="evidence" value="ECO:0007669"/>
    <property type="project" value="TreeGrafter"/>
</dbReference>
<evidence type="ECO:0000256" key="5">
    <source>
        <dbReference type="ARBA" id="ARBA00023242"/>
    </source>
</evidence>
<dbReference type="PANTHER" id="PTHR10071">
    <property type="entry name" value="TRANSCRIPTION FACTOR GATA FAMILY MEMBER"/>
    <property type="match status" value="1"/>
</dbReference>
<dbReference type="CDD" id="cd00202">
    <property type="entry name" value="ZnF_GATA"/>
    <property type="match status" value="1"/>
</dbReference>
<evidence type="ECO:0000256" key="1">
    <source>
        <dbReference type="ARBA" id="ARBA00004123"/>
    </source>
</evidence>
<dbReference type="SMART" id="SM00401">
    <property type="entry name" value="ZnF_GATA"/>
    <property type="match status" value="1"/>
</dbReference>
<dbReference type="Gene3D" id="3.30.50.10">
    <property type="entry name" value="Erythroid Transcription Factor GATA-1, subunit A"/>
    <property type="match status" value="1"/>
</dbReference>
<dbReference type="PROSITE" id="PS00344">
    <property type="entry name" value="GATA_ZN_FINGER_1"/>
    <property type="match status" value="1"/>
</dbReference>
<proteinExistence type="predicted"/>
<organism evidence="9 10">
    <name type="scientific">Gigaspora margarita</name>
    <dbReference type="NCBI Taxonomy" id="4874"/>
    <lineage>
        <taxon>Eukaryota</taxon>
        <taxon>Fungi</taxon>
        <taxon>Fungi incertae sedis</taxon>
        <taxon>Mucoromycota</taxon>
        <taxon>Glomeromycotina</taxon>
        <taxon>Glomeromycetes</taxon>
        <taxon>Diversisporales</taxon>
        <taxon>Gigasporaceae</taxon>
        <taxon>Gigaspora</taxon>
    </lineage>
</organism>
<dbReference type="InterPro" id="IPR013088">
    <property type="entry name" value="Znf_NHR/GATA"/>
</dbReference>
<dbReference type="SUPFAM" id="SSF57716">
    <property type="entry name" value="Glucocorticoid receptor-like (DNA-binding domain)"/>
    <property type="match status" value="1"/>
</dbReference>
<evidence type="ECO:0000256" key="6">
    <source>
        <dbReference type="PROSITE-ProRule" id="PRU00094"/>
    </source>
</evidence>
<dbReference type="OrthoDB" id="515401at2759"/>
<evidence type="ECO:0000259" key="8">
    <source>
        <dbReference type="PROSITE" id="PS50114"/>
    </source>
</evidence>
<feature type="region of interest" description="Disordered" evidence="7">
    <location>
        <begin position="1"/>
        <end position="65"/>
    </location>
</feature>
<dbReference type="GO" id="GO:0000981">
    <property type="term" value="F:DNA-binding transcription factor activity, RNA polymerase II-specific"/>
    <property type="evidence" value="ECO:0007669"/>
    <property type="project" value="TreeGrafter"/>
</dbReference>
<keyword evidence="5" id="KW-0539">Nucleus</keyword>
<dbReference type="EMBL" id="WTPW01000073">
    <property type="protein sequence ID" value="KAF0552012.1"/>
    <property type="molecule type" value="Genomic_DNA"/>
</dbReference>
<evidence type="ECO:0000256" key="3">
    <source>
        <dbReference type="ARBA" id="ARBA00022771"/>
    </source>
</evidence>
<dbReference type="GO" id="GO:0045944">
    <property type="term" value="P:positive regulation of transcription by RNA polymerase II"/>
    <property type="evidence" value="ECO:0007669"/>
    <property type="project" value="TreeGrafter"/>
</dbReference>
<feature type="domain" description="GATA-type" evidence="8">
    <location>
        <begin position="130"/>
        <end position="173"/>
    </location>
</feature>
<keyword evidence="2" id="KW-0479">Metal-binding</keyword>
<dbReference type="InterPro" id="IPR039355">
    <property type="entry name" value="Transcription_factor_GATA"/>
</dbReference>
<accession>A0A8H4ETL6</accession>
<evidence type="ECO:0000313" key="10">
    <source>
        <dbReference type="Proteomes" id="UP000439903"/>
    </source>
</evidence>
<evidence type="ECO:0000313" key="9">
    <source>
        <dbReference type="EMBL" id="KAF0552012.1"/>
    </source>
</evidence>
<dbReference type="GO" id="GO:0000978">
    <property type="term" value="F:RNA polymerase II cis-regulatory region sequence-specific DNA binding"/>
    <property type="evidence" value="ECO:0007669"/>
    <property type="project" value="TreeGrafter"/>
</dbReference>
<feature type="compositionally biased region" description="Polar residues" evidence="7">
    <location>
        <begin position="31"/>
        <end position="40"/>
    </location>
</feature>